<evidence type="ECO:0000313" key="4">
    <source>
        <dbReference type="EMBL" id="RKJ91131.1"/>
    </source>
</evidence>
<dbReference type="Pfam" id="PF00497">
    <property type="entry name" value="SBP_bac_3"/>
    <property type="match status" value="1"/>
</dbReference>
<dbReference type="PANTHER" id="PTHR35936">
    <property type="entry name" value="MEMBRANE-BOUND LYTIC MUREIN TRANSGLYCOSYLASE F"/>
    <property type="match status" value="1"/>
</dbReference>
<evidence type="ECO:0000259" key="3">
    <source>
        <dbReference type="SMART" id="SM00062"/>
    </source>
</evidence>
<accession>A0A1N7BFW3</accession>
<keyword evidence="2" id="KW-0732">Signal</keyword>
<dbReference type="SUPFAM" id="SSF53850">
    <property type="entry name" value="Periplasmic binding protein-like II"/>
    <property type="match status" value="1"/>
</dbReference>
<dbReference type="Gene3D" id="3.40.190.10">
    <property type="entry name" value="Periplasmic binding protein-like II"/>
    <property type="match status" value="2"/>
</dbReference>
<sequence>MKIRRILSLNHGFSYVVREGIFNQQDKPCEVCDGMGKLCGIVLLLLFAMPVRAAPTLTVATDLWPPFRILQADGRLQGLDMDILRRLQQASGIELQVRRMPWGRALKQMQTGQVDLMIGLAYTAERAQFIDYLQPAYYQCWPAFYGQPVNVARIHQYRDLQGVKVGYVLNSAYFEPFNSDSRLDKHGVPTEDQLLRMVQRGHLPLMIGTDCQVDYALSQGNASRIGKADYRPATPVTLYLGMSKHSPHQSLRQPLLVALQNLVASGEISVMAKRYQP</sequence>
<evidence type="ECO:0000313" key="5">
    <source>
        <dbReference type="Proteomes" id="UP000281725"/>
    </source>
</evidence>
<protein>
    <submittedName>
        <fullName evidence="4">ABC transporter substrate-binding protein</fullName>
    </submittedName>
</protein>
<feature type="domain" description="Solute-binding protein family 3/N-terminal" evidence="3">
    <location>
        <begin position="56"/>
        <end position="277"/>
    </location>
</feature>
<comment type="caution">
    <text evidence="4">The sequence shown here is derived from an EMBL/GenBank/DDBJ whole genome shotgun (WGS) entry which is preliminary data.</text>
</comment>
<dbReference type="SMART" id="SM00062">
    <property type="entry name" value="PBPb"/>
    <property type="match status" value="1"/>
</dbReference>
<evidence type="ECO:0000256" key="1">
    <source>
        <dbReference type="ARBA" id="ARBA00010333"/>
    </source>
</evidence>
<name>A0A1N7BFW3_AERVE</name>
<reference evidence="4 5" key="1">
    <citation type="submission" date="2018-09" db="EMBL/GenBank/DDBJ databases">
        <title>Genome sequencing of Aeromonas veronii MS-17-88.</title>
        <authorList>
            <person name="Tekedar H.C."/>
            <person name="Arick M.A."/>
            <person name="Hsu C.-Y."/>
            <person name="Thrash A."/>
            <person name="Karsi A."/>
            <person name="Lawrence M.L."/>
            <person name="Abdelhamed H."/>
        </authorList>
    </citation>
    <scope>NUCLEOTIDE SEQUENCE [LARGE SCALE GENOMIC DNA]</scope>
    <source>
        <strain evidence="4 5">MS 17-88</strain>
    </source>
</reference>
<proteinExistence type="inferred from homology"/>
<dbReference type="Proteomes" id="UP000281725">
    <property type="component" value="Unassembled WGS sequence"/>
</dbReference>
<accession>A0A318DNB4</accession>
<comment type="similarity">
    <text evidence="1">Belongs to the bacterial solute-binding protein 3 family.</text>
</comment>
<gene>
    <name evidence="4" type="ORF">D6R50_00425</name>
</gene>
<dbReference type="InterPro" id="IPR001638">
    <property type="entry name" value="Solute-binding_3/MltF_N"/>
</dbReference>
<dbReference type="AlphaFoldDB" id="A0A1N7BFW3"/>
<dbReference type="EMBL" id="RAWX01000001">
    <property type="protein sequence ID" value="RKJ91131.1"/>
    <property type="molecule type" value="Genomic_DNA"/>
</dbReference>
<evidence type="ECO:0000256" key="2">
    <source>
        <dbReference type="ARBA" id="ARBA00022729"/>
    </source>
</evidence>
<organism evidence="4 5">
    <name type="scientific">Aeromonas veronii</name>
    <dbReference type="NCBI Taxonomy" id="654"/>
    <lineage>
        <taxon>Bacteria</taxon>
        <taxon>Pseudomonadati</taxon>
        <taxon>Pseudomonadota</taxon>
        <taxon>Gammaproteobacteria</taxon>
        <taxon>Aeromonadales</taxon>
        <taxon>Aeromonadaceae</taxon>
        <taxon>Aeromonas</taxon>
    </lineage>
</organism>
<dbReference type="PANTHER" id="PTHR35936:SF35">
    <property type="entry name" value="L-CYSTINE-BINDING PROTEIN TCYJ"/>
    <property type="match status" value="1"/>
</dbReference>